<comment type="similarity">
    <text evidence="1 5">Belongs to the NOP53 family.</text>
</comment>
<evidence type="ECO:0000256" key="2">
    <source>
        <dbReference type="ARBA" id="ARBA00018339"/>
    </source>
</evidence>
<dbReference type="PANTHER" id="PTHR14211:SF7">
    <property type="entry name" value="RIBOSOME BIOGENESIS PROTEIN NOP53"/>
    <property type="match status" value="1"/>
</dbReference>
<dbReference type="HOGENOM" id="CLU_035888_1_1_1"/>
<sequence>MSEVKPRKQASRKGKKAWRKNVDIEDIESTLQQKRDAEIVHGPDHKEEDDFVIDTTPLPQHISKAPKQKKKLKSKEVLENKSKVPALINTRTKTHGKTVQGVQRTEMLRLIKMRGGKYGEENIALARVEEDGLINGGGEDLWDEQPSVGKDTKIPKYNRSTAEVTRATTVPKTLREKPIQISKNDLTLKHVHAGKSYNPSLESWKSLIDQEYQIVEKLEVNRQAMEEHRLKIRELMVTLKDNEVSDDDDSDDEDDDDKYNDRKEDENENGVGEGEGEGEVGQRKVNEESEKDYSLSINKPNKIKIKTKTKRNKEARHKKRMQLEQEIKELKKQLHDLSKLDEILQKQKEEEEEKADGVPPSKKQRSEKKNKLFKYTPIETPLEVKLSDELTSNLKNLKPEGNLFYDQMLNLQSSGKIESRVPVNKKRKYAKKVTEKWTYKDFK</sequence>
<feature type="region of interest" description="Disordered" evidence="7">
    <location>
        <begin position="1"/>
        <end position="77"/>
    </location>
</feature>
<feature type="region of interest" description="Disordered" evidence="7">
    <location>
        <begin position="341"/>
        <end position="372"/>
    </location>
</feature>
<dbReference type="Proteomes" id="UP000001996">
    <property type="component" value="Unassembled WGS sequence"/>
</dbReference>
<dbReference type="PIRSF" id="PIRSF017302">
    <property type="entry name" value="Gltscr2"/>
    <property type="match status" value="1"/>
</dbReference>
<evidence type="ECO:0000313" key="8">
    <source>
        <dbReference type="EMBL" id="EDK42836.1"/>
    </source>
</evidence>
<dbReference type="OMA" id="TEKWTHK"/>
<keyword evidence="4 5" id="KW-0539">Nucleus</keyword>
<dbReference type="GO" id="GO:0000463">
    <property type="term" value="P:maturation of LSU-rRNA from tricistronic rRNA transcript (SSU-rRNA, 5.8S rRNA, LSU-rRNA)"/>
    <property type="evidence" value="ECO:0007669"/>
    <property type="project" value="EnsemblFungi"/>
</dbReference>
<dbReference type="EMBL" id="CH981524">
    <property type="protein sequence ID" value="EDK42836.1"/>
    <property type="molecule type" value="Genomic_DNA"/>
</dbReference>
<dbReference type="GO" id="GO:0008097">
    <property type="term" value="F:5S rRNA binding"/>
    <property type="evidence" value="ECO:0007669"/>
    <property type="project" value="TreeGrafter"/>
</dbReference>
<evidence type="ECO:0000256" key="5">
    <source>
        <dbReference type="PIRNR" id="PIRNR017302"/>
    </source>
</evidence>
<evidence type="ECO:0000256" key="3">
    <source>
        <dbReference type="ARBA" id="ARBA00022517"/>
    </source>
</evidence>
<feature type="compositionally biased region" description="Basic and acidic residues" evidence="7">
    <location>
        <begin position="33"/>
        <end position="48"/>
    </location>
</feature>
<evidence type="ECO:0000256" key="1">
    <source>
        <dbReference type="ARBA" id="ARBA00008838"/>
    </source>
</evidence>
<name>A5DUH8_LODEL</name>
<evidence type="ECO:0000313" key="9">
    <source>
        <dbReference type="Proteomes" id="UP000001996"/>
    </source>
</evidence>
<feature type="compositionally biased region" description="Basic residues" evidence="7">
    <location>
        <begin position="301"/>
        <end position="320"/>
    </location>
</feature>
<dbReference type="VEuPathDB" id="FungiDB:LELG_01014"/>
<evidence type="ECO:0000256" key="7">
    <source>
        <dbReference type="SAM" id="MobiDB-lite"/>
    </source>
</evidence>
<dbReference type="AlphaFoldDB" id="A5DUH8"/>
<dbReference type="GeneID" id="5235318"/>
<feature type="compositionally biased region" description="Basic residues" evidence="7">
    <location>
        <begin position="362"/>
        <end position="372"/>
    </location>
</feature>
<feature type="coiled-coil region" evidence="6">
    <location>
        <begin position="208"/>
        <end position="235"/>
    </location>
</feature>
<dbReference type="InterPro" id="IPR011687">
    <property type="entry name" value="Nop53/GLTSCR2"/>
</dbReference>
<keyword evidence="9" id="KW-1185">Reference proteome</keyword>
<feature type="region of interest" description="Disordered" evidence="7">
    <location>
        <begin position="242"/>
        <end position="324"/>
    </location>
</feature>
<dbReference type="GO" id="GO:0000027">
    <property type="term" value="P:ribosomal large subunit assembly"/>
    <property type="evidence" value="ECO:0007669"/>
    <property type="project" value="UniProtKB-UniRule"/>
</dbReference>
<dbReference type="STRING" id="379508.A5DUH8"/>
<dbReference type="GO" id="GO:0005654">
    <property type="term" value="C:nucleoplasm"/>
    <property type="evidence" value="ECO:0007669"/>
    <property type="project" value="UniProtKB-SubCell"/>
</dbReference>
<protein>
    <recommendedName>
        <fullName evidence="2 5">Ribosome biogenesis protein NOP53</fullName>
    </recommendedName>
</protein>
<feature type="compositionally biased region" description="Basic and acidic residues" evidence="7">
    <location>
        <begin position="280"/>
        <end position="293"/>
    </location>
</feature>
<organism evidence="8 9">
    <name type="scientific">Lodderomyces elongisporus (strain ATCC 11503 / CBS 2605 / JCM 1781 / NBRC 1676 / NRRL YB-4239)</name>
    <name type="common">Yeast</name>
    <name type="synonym">Saccharomyces elongisporus</name>
    <dbReference type="NCBI Taxonomy" id="379508"/>
    <lineage>
        <taxon>Eukaryota</taxon>
        <taxon>Fungi</taxon>
        <taxon>Dikarya</taxon>
        <taxon>Ascomycota</taxon>
        <taxon>Saccharomycotina</taxon>
        <taxon>Pichiomycetes</taxon>
        <taxon>Debaryomycetaceae</taxon>
        <taxon>Candida/Lodderomyces clade</taxon>
        <taxon>Lodderomyces</taxon>
    </lineage>
</organism>
<dbReference type="GO" id="GO:0005730">
    <property type="term" value="C:nucleolus"/>
    <property type="evidence" value="ECO:0007669"/>
    <property type="project" value="UniProtKB-SubCell"/>
</dbReference>
<dbReference type="PANTHER" id="PTHR14211">
    <property type="entry name" value="GLIOMA SUPPRESSOR CANDIDATE REGION GENE 2"/>
    <property type="match status" value="1"/>
</dbReference>
<reference evidence="8 9" key="1">
    <citation type="journal article" date="2009" name="Nature">
        <title>Evolution of pathogenicity and sexual reproduction in eight Candida genomes.</title>
        <authorList>
            <person name="Butler G."/>
            <person name="Rasmussen M.D."/>
            <person name="Lin M.F."/>
            <person name="Santos M.A."/>
            <person name="Sakthikumar S."/>
            <person name="Munro C.A."/>
            <person name="Rheinbay E."/>
            <person name="Grabherr M."/>
            <person name="Forche A."/>
            <person name="Reedy J.L."/>
            <person name="Agrafioti I."/>
            <person name="Arnaud M.B."/>
            <person name="Bates S."/>
            <person name="Brown A.J."/>
            <person name="Brunke S."/>
            <person name="Costanzo M.C."/>
            <person name="Fitzpatrick D.A."/>
            <person name="de Groot P.W."/>
            <person name="Harris D."/>
            <person name="Hoyer L.L."/>
            <person name="Hube B."/>
            <person name="Klis F.M."/>
            <person name="Kodira C."/>
            <person name="Lennard N."/>
            <person name="Logue M.E."/>
            <person name="Martin R."/>
            <person name="Neiman A.M."/>
            <person name="Nikolaou E."/>
            <person name="Quail M.A."/>
            <person name="Quinn J."/>
            <person name="Santos M.C."/>
            <person name="Schmitzberger F.F."/>
            <person name="Sherlock G."/>
            <person name="Shah P."/>
            <person name="Silverstein K.A."/>
            <person name="Skrzypek M.S."/>
            <person name="Soll D."/>
            <person name="Staggs R."/>
            <person name="Stansfield I."/>
            <person name="Stumpf M.P."/>
            <person name="Sudbery P.E."/>
            <person name="Srikantha T."/>
            <person name="Zeng Q."/>
            <person name="Berman J."/>
            <person name="Berriman M."/>
            <person name="Heitman J."/>
            <person name="Gow N.A."/>
            <person name="Lorenz M.C."/>
            <person name="Birren B.W."/>
            <person name="Kellis M."/>
            <person name="Cuomo C.A."/>
        </authorList>
    </citation>
    <scope>NUCLEOTIDE SEQUENCE [LARGE SCALE GENOMIC DNA]</scope>
    <source>
        <strain evidence="9">ATCC 11503 / BCRC 21390 / CBS 2605 / JCM 1781 / NBRC 1676 / NRRL YB-4239</strain>
    </source>
</reference>
<feature type="compositionally biased region" description="Basic residues" evidence="7">
    <location>
        <begin position="64"/>
        <end position="73"/>
    </location>
</feature>
<accession>A5DUH8</accession>
<proteinExistence type="inferred from homology"/>
<dbReference type="GO" id="GO:0000055">
    <property type="term" value="P:ribosomal large subunit export from nucleus"/>
    <property type="evidence" value="ECO:0007669"/>
    <property type="project" value="EnsemblFungi"/>
</dbReference>
<feature type="compositionally biased region" description="Basic residues" evidence="7">
    <location>
        <begin position="7"/>
        <end position="19"/>
    </location>
</feature>
<keyword evidence="3 5" id="KW-0690">Ribosome biogenesis</keyword>
<dbReference type="InParanoid" id="A5DUH8"/>
<keyword evidence="6" id="KW-0175">Coiled coil</keyword>
<dbReference type="FunCoup" id="A5DUH8">
    <property type="interactions" value="625"/>
</dbReference>
<evidence type="ECO:0000256" key="4">
    <source>
        <dbReference type="ARBA" id="ARBA00023242"/>
    </source>
</evidence>
<comment type="function">
    <text evidence="5">May play a role in ribosome biogenesis.</text>
</comment>
<gene>
    <name evidence="8" type="ORF">LELG_01014</name>
</gene>
<dbReference type="KEGG" id="lel:PVL30_000979"/>
<dbReference type="OrthoDB" id="5072at2759"/>
<dbReference type="GO" id="GO:0000176">
    <property type="term" value="C:nuclear exosome (RNase complex)"/>
    <property type="evidence" value="ECO:0007669"/>
    <property type="project" value="EnsemblFungi"/>
</dbReference>
<comment type="subcellular location">
    <subcellularLocation>
        <location evidence="5">Nucleus</location>
        <location evidence="5">Nucleolus</location>
    </subcellularLocation>
    <subcellularLocation>
        <location evidence="5">Nucleus</location>
        <location evidence="5">Nucleoplasm</location>
    </subcellularLocation>
</comment>
<evidence type="ECO:0000256" key="6">
    <source>
        <dbReference type="SAM" id="Coils"/>
    </source>
</evidence>
<dbReference type="eggNOG" id="KOG2823">
    <property type="taxonomic scope" value="Eukaryota"/>
</dbReference>
<dbReference type="Pfam" id="PF07767">
    <property type="entry name" value="Nop53"/>
    <property type="match status" value="1"/>
</dbReference>
<dbReference type="GO" id="GO:0000460">
    <property type="term" value="P:maturation of 5.8S rRNA"/>
    <property type="evidence" value="ECO:0007669"/>
    <property type="project" value="EnsemblFungi"/>
</dbReference>
<feature type="compositionally biased region" description="Acidic residues" evidence="7">
    <location>
        <begin position="244"/>
        <end position="258"/>
    </location>
</feature>